<dbReference type="InterPro" id="IPR037895">
    <property type="entry name" value="NUDCD1"/>
</dbReference>
<evidence type="ECO:0000256" key="2">
    <source>
        <dbReference type="ARBA" id="ARBA00004496"/>
    </source>
</evidence>
<accession>A0A0L0FM02</accession>
<feature type="domain" description="CS" evidence="6">
    <location>
        <begin position="283"/>
        <end position="372"/>
    </location>
</feature>
<evidence type="ECO:0000256" key="4">
    <source>
        <dbReference type="ARBA" id="ARBA00022490"/>
    </source>
</evidence>
<keyword evidence="4" id="KW-0963">Cytoplasm</keyword>
<evidence type="ECO:0000313" key="7">
    <source>
        <dbReference type="EMBL" id="KNC77807.1"/>
    </source>
</evidence>
<dbReference type="PROSITE" id="PS51203">
    <property type="entry name" value="CS"/>
    <property type="match status" value="1"/>
</dbReference>
<dbReference type="PANTHER" id="PTHR21664:SF1">
    <property type="entry name" value="NUDC DOMAIN-CONTAINING PROTEIN 1"/>
    <property type="match status" value="1"/>
</dbReference>
<evidence type="ECO:0000256" key="1">
    <source>
        <dbReference type="ARBA" id="ARBA00004123"/>
    </source>
</evidence>
<evidence type="ECO:0000256" key="5">
    <source>
        <dbReference type="ARBA" id="ARBA00023242"/>
    </source>
</evidence>
<dbReference type="STRING" id="667725.A0A0L0FM02"/>
<dbReference type="eggNOG" id="KOG4379">
    <property type="taxonomic scope" value="Eukaryota"/>
</dbReference>
<proteinExistence type="predicted"/>
<dbReference type="GeneID" id="25910250"/>
<evidence type="ECO:0000256" key="3">
    <source>
        <dbReference type="ARBA" id="ARBA00018915"/>
    </source>
</evidence>
<dbReference type="Proteomes" id="UP000054560">
    <property type="component" value="Unassembled WGS sequence"/>
</dbReference>
<evidence type="ECO:0000313" key="8">
    <source>
        <dbReference type="Proteomes" id="UP000054560"/>
    </source>
</evidence>
<organism evidence="7 8">
    <name type="scientific">Sphaeroforma arctica JP610</name>
    <dbReference type="NCBI Taxonomy" id="667725"/>
    <lineage>
        <taxon>Eukaryota</taxon>
        <taxon>Ichthyosporea</taxon>
        <taxon>Ichthyophonida</taxon>
        <taxon>Sphaeroforma</taxon>
    </lineage>
</organism>
<dbReference type="GO" id="GO:0005634">
    <property type="term" value="C:nucleus"/>
    <property type="evidence" value="ECO:0007669"/>
    <property type="project" value="UniProtKB-SubCell"/>
</dbReference>
<gene>
    <name evidence="7" type="ORF">SARC_09746</name>
</gene>
<reference evidence="7 8" key="1">
    <citation type="submission" date="2011-02" db="EMBL/GenBank/DDBJ databases">
        <title>The Genome Sequence of Sphaeroforma arctica JP610.</title>
        <authorList>
            <consortium name="The Broad Institute Genome Sequencing Platform"/>
            <person name="Russ C."/>
            <person name="Cuomo C."/>
            <person name="Young S.K."/>
            <person name="Zeng Q."/>
            <person name="Gargeya S."/>
            <person name="Alvarado L."/>
            <person name="Berlin A."/>
            <person name="Chapman S.B."/>
            <person name="Chen Z."/>
            <person name="Freedman E."/>
            <person name="Gellesch M."/>
            <person name="Goldberg J."/>
            <person name="Griggs A."/>
            <person name="Gujja S."/>
            <person name="Heilman E."/>
            <person name="Heiman D."/>
            <person name="Howarth C."/>
            <person name="Mehta T."/>
            <person name="Neiman D."/>
            <person name="Pearson M."/>
            <person name="Roberts A."/>
            <person name="Saif S."/>
            <person name="Shea T."/>
            <person name="Shenoy N."/>
            <person name="Sisk P."/>
            <person name="Stolte C."/>
            <person name="Sykes S."/>
            <person name="White J."/>
            <person name="Yandava C."/>
            <person name="Burger G."/>
            <person name="Gray M.W."/>
            <person name="Holland P.W.H."/>
            <person name="King N."/>
            <person name="Lang F.B.F."/>
            <person name="Roger A.J."/>
            <person name="Ruiz-Trillo I."/>
            <person name="Haas B."/>
            <person name="Nusbaum C."/>
            <person name="Birren B."/>
        </authorList>
    </citation>
    <scope>NUCLEOTIDE SEQUENCE [LARGE SCALE GENOMIC DNA]</scope>
    <source>
        <strain evidence="7 8">JP610</strain>
    </source>
</reference>
<dbReference type="Pfam" id="PF04969">
    <property type="entry name" value="CS"/>
    <property type="match status" value="1"/>
</dbReference>
<dbReference type="OrthoDB" id="428655at2759"/>
<dbReference type="InterPro" id="IPR008978">
    <property type="entry name" value="HSP20-like_chaperone"/>
</dbReference>
<evidence type="ECO:0000259" key="6">
    <source>
        <dbReference type="PROSITE" id="PS51203"/>
    </source>
</evidence>
<dbReference type="AlphaFoldDB" id="A0A0L0FM02"/>
<dbReference type="EMBL" id="KQ242626">
    <property type="protein sequence ID" value="KNC77807.1"/>
    <property type="molecule type" value="Genomic_DNA"/>
</dbReference>
<dbReference type="RefSeq" id="XP_014151709.1">
    <property type="nucleotide sequence ID" value="XM_014296234.1"/>
</dbReference>
<dbReference type="PANTHER" id="PTHR21664">
    <property type="entry name" value="CHRONIC MYELOGENOUS LEUKEMIA TUMOR ANTIGEN 66"/>
    <property type="match status" value="1"/>
</dbReference>
<sequence length="587" mass="64197">MPSVTDKPRSLSVKGALLNTKFEGYKINFHPREEQQIELPSNVYTYTGDADTATHTNTHTVAFYRDVELWNNLYRNPWVEDAVYYFDYAGGLQQVLAKANGEQCRLTTLTHHVREPEAIARSSLMFVSANIAVYTLTDACVYVCFLQNGGEAVVSTISIPASDASASIRVVDALLIDTVLRVVVQEMTTEKTEPAATSDTTVRSSTSSSYGLRIATLAVDVANRTCSARALSAIIKGSKRPDYVAMTADATGLLVVCEEQLSSASTATLANDTVDAMEEEDLDPPTPYVWTQTDDSVSLSFKVPEGTQTTQINVDIKSKAIIASIGGDFLPGFGDMYAPVDVDSCVWTREGNVVDVHLEKAQHTGNRWVYVFEDDQTAETMDPSKMRGMLDAMEKYMQQTKTPGMGGGLERVAGLDQMEEVDFDDGPILSVYKYTIAESTPTITISPQPTSTTALGGSQWQFPVLPIEPSYRPAFALKTNVDIAIFTQEKDVNSTPFSHTVTFDALAYVLASKRNLKLKSVPTDTSYAAACDCFSQVYIYNKPSEPGGTKADQSIFTLPTTDRIVGLQALPKAIVVLTDKAIYIQWL</sequence>
<comment type="subcellular location">
    <subcellularLocation>
        <location evidence="2">Cytoplasm</location>
    </subcellularLocation>
    <subcellularLocation>
        <location evidence="1">Nucleus</location>
    </subcellularLocation>
</comment>
<protein>
    <recommendedName>
        <fullName evidence="3">NudC domain-containing protein 1</fullName>
    </recommendedName>
</protein>
<dbReference type="CDD" id="cd06467">
    <property type="entry name" value="p23_NUDC_like"/>
    <property type="match status" value="1"/>
</dbReference>
<name>A0A0L0FM02_9EUKA</name>
<keyword evidence="5" id="KW-0539">Nucleus</keyword>
<keyword evidence="8" id="KW-1185">Reference proteome</keyword>
<dbReference type="Gene3D" id="2.60.40.790">
    <property type="match status" value="1"/>
</dbReference>
<dbReference type="InterPro" id="IPR007052">
    <property type="entry name" value="CS_dom"/>
</dbReference>
<dbReference type="GO" id="GO:0005737">
    <property type="term" value="C:cytoplasm"/>
    <property type="evidence" value="ECO:0007669"/>
    <property type="project" value="UniProtKB-SubCell"/>
</dbReference>
<dbReference type="SUPFAM" id="SSF49764">
    <property type="entry name" value="HSP20-like chaperones"/>
    <property type="match status" value="1"/>
</dbReference>